<feature type="transmembrane region" description="Helical" evidence="3">
    <location>
        <begin position="12"/>
        <end position="35"/>
    </location>
</feature>
<dbReference type="InterPro" id="IPR051909">
    <property type="entry name" value="MFP_Cation_Efflux"/>
</dbReference>
<comment type="similarity">
    <text evidence="1">Belongs to the membrane fusion protein (MFP) (TC 8.A.1) family.</text>
</comment>
<dbReference type="InterPro" id="IPR006143">
    <property type="entry name" value="RND_pump_MFP"/>
</dbReference>
<gene>
    <name evidence="6" type="ORF">PX52LOC_07464</name>
</gene>
<proteinExistence type="inferred from homology"/>
<evidence type="ECO:0000256" key="3">
    <source>
        <dbReference type="SAM" id="Phobius"/>
    </source>
</evidence>
<sequence>MNEPPARPSRSLAGAALHAVPTLVILCGLAAVGWWGHHTGWALPKFSALNAPPAEADDWCNEHGVPESACVECSEELLPRPKARGWCKVHGVPECVLCNPKLAQLKAMPAVTPAELDRAKRAIDFAPRPENNPICKSHQRRIQFTDEAAADKAGIAVEPVSTAPAVEFVTAPGEIGYDQTRVAHLSSRSPGSVTRVFKRLGDRVSRGDVLALVDANEAGKAKAELLQAFGLLQLKSQTLVNVRGSGGAVPETRIREAEAAVQETEIRMEAARQGLVNLGLPLPAAELKSVTLEQLKAKLQFLALPADVTSSLDAATTTSNLLPLVAPMDGVIVSGDVVTGEVVDLSRILFEVVDTRFLWLTFDVKAEDARRIKAGQTVRFKPDGGPDELTGTLTWISTQADPKTRTVKVRANLADPDGQQRSNTFGSGRVILREEPEVVSVPTEAVHSEGCCQIVFVRDKNYLKEDSPKVFHVRKVRTAAKTDTQTEVVGLLPGEVIVTKGSGLLLTELLRGSLGEGCACHSKK</sequence>
<dbReference type="KEGG" id="lrs:PX52LOC_07464"/>
<evidence type="ECO:0000259" key="5">
    <source>
        <dbReference type="Pfam" id="PF25973"/>
    </source>
</evidence>
<name>A0A5C1AMB0_9BACT</name>
<evidence type="ECO:0000256" key="1">
    <source>
        <dbReference type="ARBA" id="ARBA00009477"/>
    </source>
</evidence>
<dbReference type="Pfam" id="PF25973">
    <property type="entry name" value="BSH_CzcB"/>
    <property type="match status" value="1"/>
</dbReference>
<keyword evidence="7" id="KW-1185">Reference proteome</keyword>
<dbReference type="InterPro" id="IPR058647">
    <property type="entry name" value="BSH_CzcB-like"/>
</dbReference>
<protein>
    <submittedName>
        <fullName evidence="6">Efflux RND transporter periplasmic adaptor subunit</fullName>
    </submittedName>
</protein>
<dbReference type="GO" id="GO:0022857">
    <property type="term" value="F:transmembrane transporter activity"/>
    <property type="evidence" value="ECO:0007669"/>
    <property type="project" value="InterPro"/>
</dbReference>
<dbReference type="Pfam" id="PF25954">
    <property type="entry name" value="Beta-barrel_RND_2"/>
    <property type="match status" value="1"/>
</dbReference>
<evidence type="ECO:0000313" key="6">
    <source>
        <dbReference type="EMBL" id="QEL20371.1"/>
    </source>
</evidence>
<keyword evidence="3" id="KW-0472">Membrane</keyword>
<keyword evidence="3" id="KW-0812">Transmembrane</keyword>
<dbReference type="GO" id="GO:0046914">
    <property type="term" value="F:transition metal ion binding"/>
    <property type="evidence" value="ECO:0007669"/>
    <property type="project" value="TreeGrafter"/>
</dbReference>
<dbReference type="GO" id="GO:0016020">
    <property type="term" value="C:membrane"/>
    <property type="evidence" value="ECO:0007669"/>
    <property type="project" value="InterPro"/>
</dbReference>
<dbReference type="Proteomes" id="UP000324974">
    <property type="component" value="Chromosome"/>
</dbReference>
<dbReference type="Gene3D" id="2.40.420.20">
    <property type="match status" value="1"/>
</dbReference>
<accession>A0A5C1AMB0</accession>
<dbReference type="OrthoDB" id="9806939at2"/>
<dbReference type="Gene3D" id="2.40.30.170">
    <property type="match status" value="1"/>
</dbReference>
<feature type="domain" description="CusB-like beta-barrel" evidence="4">
    <location>
        <begin position="358"/>
        <end position="426"/>
    </location>
</feature>
<dbReference type="Gene3D" id="2.40.50.100">
    <property type="match status" value="1"/>
</dbReference>
<dbReference type="FunFam" id="2.40.30.170:FF:000010">
    <property type="entry name" value="Efflux RND transporter periplasmic adaptor subunit"/>
    <property type="match status" value="1"/>
</dbReference>
<organism evidence="6 7">
    <name type="scientific">Limnoglobus roseus</name>
    <dbReference type="NCBI Taxonomy" id="2598579"/>
    <lineage>
        <taxon>Bacteria</taxon>
        <taxon>Pseudomonadati</taxon>
        <taxon>Planctomycetota</taxon>
        <taxon>Planctomycetia</taxon>
        <taxon>Gemmatales</taxon>
        <taxon>Gemmataceae</taxon>
        <taxon>Limnoglobus</taxon>
    </lineage>
</organism>
<evidence type="ECO:0000313" key="7">
    <source>
        <dbReference type="Proteomes" id="UP000324974"/>
    </source>
</evidence>
<dbReference type="RefSeq" id="WP_149114679.1">
    <property type="nucleotide sequence ID" value="NZ_CP042425.1"/>
</dbReference>
<keyword evidence="2" id="KW-0813">Transport</keyword>
<dbReference type="NCBIfam" id="TIGR01730">
    <property type="entry name" value="RND_mfp"/>
    <property type="match status" value="1"/>
</dbReference>
<feature type="domain" description="CzcB-like barrel-sandwich hybrid" evidence="5">
    <location>
        <begin position="181"/>
        <end position="354"/>
    </location>
</feature>
<dbReference type="EMBL" id="CP042425">
    <property type="protein sequence ID" value="QEL20371.1"/>
    <property type="molecule type" value="Genomic_DNA"/>
</dbReference>
<reference evidence="7" key="1">
    <citation type="submission" date="2019-08" db="EMBL/GenBank/DDBJ databases">
        <title>Limnoglobus roseus gen. nov., sp. nov., a novel freshwater planctomycete with a giant genome from the family Gemmataceae.</title>
        <authorList>
            <person name="Kulichevskaya I.S."/>
            <person name="Naumoff D.G."/>
            <person name="Miroshnikov K."/>
            <person name="Ivanova A."/>
            <person name="Philippov D.A."/>
            <person name="Hakobyan A."/>
            <person name="Rijpstra I.C."/>
            <person name="Sinninghe Damste J.S."/>
            <person name="Liesack W."/>
            <person name="Dedysh S.N."/>
        </authorList>
    </citation>
    <scope>NUCLEOTIDE SEQUENCE [LARGE SCALE GENOMIC DNA]</scope>
    <source>
        <strain evidence="7">PX52</strain>
    </source>
</reference>
<evidence type="ECO:0000259" key="4">
    <source>
        <dbReference type="Pfam" id="PF25954"/>
    </source>
</evidence>
<dbReference type="InterPro" id="IPR058792">
    <property type="entry name" value="Beta-barrel_RND_2"/>
</dbReference>
<dbReference type="AlphaFoldDB" id="A0A5C1AMB0"/>
<dbReference type="GO" id="GO:0060003">
    <property type="term" value="P:copper ion export"/>
    <property type="evidence" value="ECO:0007669"/>
    <property type="project" value="TreeGrafter"/>
</dbReference>
<dbReference type="SUPFAM" id="SSF111369">
    <property type="entry name" value="HlyD-like secretion proteins"/>
    <property type="match status" value="1"/>
</dbReference>
<keyword evidence="3" id="KW-1133">Transmembrane helix</keyword>
<dbReference type="GO" id="GO:0030288">
    <property type="term" value="C:outer membrane-bounded periplasmic space"/>
    <property type="evidence" value="ECO:0007669"/>
    <property type="project" value="TreeGrafter"/>
</dbReference>
<dbReference type="PANTHER" id="PTHR30097">
    <property type="entry name" value="CATION EFFLUX SYSTEM PROTEIN CUSB"/>
    <property type="match status" value="1"/>
</dbReference>
<dbReference type="PANTHER" id="PTHR30097:SF4">
    <property type="entry name" value="SLR6042 PROTEIN"/>
    <property type="match status" value="1"/>
</dbReference>
<evidence type="ECO:0000256" key="2">
    <source>
        <dbReference type="ARBA" id="ARBA00022448"/>
    </source>
</evidence>
<dbReference type="GO" id="GO:0015679">
    <property type="term" value="P:plasma membrane copper ion transport"/>
    <property type="evidence" value="ECO:0007669"/>
    <property type="project" value="TreeGrafter"/>
</dbReference>